<reference evidence="2 3" key="1">
    <citation type="journal article" date="2018" name="Front. Microbiol.">
        <title>Jumbo Bacteriophages Are Represented Within an Increasing Diversity of Environmental Viruses Infecting the Emerging Phytopathogen, Dickeya solani.</title>
        <authorList>
            <person name="Day A.W."/>
            <person name="Ahn J."/>
            <person name="Salmond G.P.C."/>
        </authorList>
    </citation>
    <scope>NUCLEOTIDE SEQUENCE [LARGE SCALE GENOMIC DNA]</scope>
</reference>
<feature type="compositionally biased region" description="Basic and acidic residues" evidence="1">
    <location>
        <begin position="117"/>
        <end position="132"/>
    </location>
</feature>
<dbReference type="EMBL" id="MH460463">
    <property type="protein sequence ID" value="AXG67351.1"/>
    <property type="molecule type" value="Genomic_DNA"/>
</dbReference>
<sequence length="160" mass="17795">MKFNEASKDAQVILMGGALAGVIEVFGRDEEDEGKKLIETALHQIGLTFDEFRVLMTDMVPEVEAEVEAILGEHKAVRAADPDDDFEDPEDLGVCVECDHPVEDCVCEHDDEDLDTAEERPGNLNDDGRTDENGWQNLDEGEDEVCFACHKEHCECNRVG</sequence>
<evidence type="ECO:0000313" key="3">
    <source>
        <dbReference type="Proteomes" id="UP000262440"/>
    </source>
</evidence>
<feature type="region of interest" description="Disordered" evidence="1">
    <location>
        <begin position="111"/>
        <end position="136"/>
    </location>
</feature>
<evidence type="ECO:0000313" key="2">
    <source>
        <dbReference type="EMBL" id="AXG67351.1"/>
    </source>
</evidence>
<organism evidence="2 3">
    <name type="scientific">Dickeya phage vB_DsoM_AD1</name>
    <dbReference type="NCBI Taxonomy" id="2283029"/>
    <lineage>
        <taxon>Viruses</taxon>
        <taxon>Duplodnaviria</taxon>
        <taxon>Heunggongvirae</taxon>
        <taxon>Uroviricota</taxon>
        <taxon>Caudoviricetes</taxon>
        <taxon>Alexandravirus</taxon>
        <taxon>Alexandravirus AD1</taxon>
    </lineage>
</organism>
<evidence type="ECO:0000256" key="1">
    <source>
        <dbReference type="SAM" id="MobiDB-lite"/>
    </source>
</evidence>
<accession>A0A384ZYM1</accession>
<proteinExistence type="predicted"/>
<dbReference type="Proteomes" id="UP000262440">
    <property type="component" value="Segment"/>
</dbReference>
<gene>
    <name evidence="2" type="ORF">AD1_307</name>
</gene>
<protein>
    <submittedName>
        <fullName evidence="2">Uncharacterized protein</fullName>
    </submittedName>
</protein>
<keyword evidence="3" id="KW-1185">Reference proteome</keyword>
<name>A0A384ZYM1_9CAUD</name>